<dbReference type="GO" id="GO:0003700">
    <property type="term" value="F:DNA-binding transcription factor activity"/>
    <property type="evidence" value="ECO:0007669"/>
    <property type="project" value="TreeGrafter"/>
</dbReference>
<gene>
    <name evidence="4" type="ORF">TL10_00645</name>
</gene>
<reference evidence="4 5" key="1">
    <citation type="submission" date="2015-01" db="EMBL/GenBank/DDBJ databases">
        <title>Genome sequence of Mycobacterium llatzerense and Mycobacterium immunogenum recovered from brain abscess.</title>
        <authorList>
            <person name="Greninger A.L."/>
            <person name="Langelier C."/>
            <person name="Cunningham G."/>
            <person name="Chiu C.Y."/>
            <person name="Miller S."/>
        </authorList>
    </citation>
    <scope>NUCLEOTIDE SEQUENCE [LARGE SCALE GENOMIC DNA]</scope>
    <source>
        <strain evidence="4 5">CLUC14</strain>
    </source>
</reference>
<proteinExistence type="predicted"/>
<dbReference type="PANTHER" id="PTHR30055:SF209">
    <property type="entry name" value="POSSIBLE TRANSCRIPTIONAL REGULATORY PROTEIN (PROBABLY TETR-FAMILY)"/>
    <property type="match status" value="1"/>
</dbReference>
<dbReference type="Pfam" id="PF00440">
    <property type="entry name" value="TetR_N"/>
    <property type="match status" value="1"/>
</dbReference>
<dbReference type="PROSITE" id="PS50977">
    <property type="entry name" value="HTH_TETR_2"/>
    <property type="match status" value="1"/>
</dbReference>
<dbReference type="EMBL" id="JXST01000001">
    <property type="protein sequence ID" value="KIU18790.1"/>
    <property type="molecule type" value="Genomic_DNA"/>
</dbReference>
<feature type="domain" description="HTH tetR-type" evidence="3">
    <location>
        <begin position="20"/>
        <end position="80"/>
    </location>
</feature>
<dbReference type="AlphaFoldDB" id="A0A0D1LDG4"/>
<evidence type="ECO:0000256" key="1">
    <source>
        <dbReference type="ARBA" id="ARBA00023125"/>
    </source>
</evidence>
<dbReference type="PATRIC" id="fig|280871.6.peg.129"/>
<evidence type="ECO:0000256" key="2">
    <source>
        <dbReference type="PROSITE-ProRule" id="PRU00335"/>
    </source>
</evidence>
<protein>
    <submittedName>
        <fullName evidence="4">TetR family transcriptional regulator</fullName>
    </submittedName>
</protein>
<dbReference type="InterPro" id="IPR001647">
    <property type="entry name" value="HTH_TetR"/>
</dbReference>
<sequence>MSAPQRRPRGRPVGGGNNTEQARQVLLDAAEQYFVEGGSATFTMEVIAAEAGYSRSAVYRQFANRKELIAALVQRTTERHMLAMLQQMAADATPVDLLVDSLVIVATQLVRDPLLRTIAAQTPDGTVVALIANDGSLTQTVQSMVEGMLADTTTTQFRAGLHPHDLAQFIISTALSLLLDVVPGSSDPTVAKRYLETFVLPAIVDKPPPVTRVFPE</sequence>
<dbReference type="STRING" id="280871.TL10_00645"/>
<dbReference type="Proteomes" id="UP000032221">
    <property type="component" value="Unassembled WGS sequence"/>
</dbReference>
<dbReference type="InterPro" id="IPR009057">
    <property type="entry name" value="Homeodomain-like_sf"/>
</dbReference>
<evidence type="ECO:0000313" key="4">
    <source>
        <dbReference type="EMBL" id="KIU18790.1"/>
    </source>
</evidence>
<dbReference type="InterPro" id="IPR050109">
    <property type="entry name" value="HTH-type_TetR-like_transc_reg"/>
</dbReference>
<evidence type="ECO:0000313" key="5">
    <source>
        <dbReference type="Proteomes" id="UP000032221"/>
    </source>
</evidence>
<keyword evidence="5" id="KW-1185">Reference proteome</keyword>
<dbReference type="PRINTS" id="PR00455">
    <property type="entry name" value="HTHTETR"/>
</dbReference>
<feature type="DNA-binding region" description="H-T-H motif" evidence="2">
    <location>
        <begin position="43"/>
        <end position="62"/>
    </location>
</feature>
<accession>A0A0D1LDG4</accession>
<dbReference type="PANTHER" id="PTHR30055">
    <property type="entry name" value="HTH-TYPE TRANSCRIPTIONAL REGULATOR RUTR"/>
    <property type="match status" value="1"/>
</dbReference>
<keyword evidence="1 2" id="KW-0238">DNA-binding</keyword>
<dbReference type="SUPFAM" id="SSF46689">
    <property type="entry name" value="Homeodomain-like"/>
    <property type="match status" value="1"/>
</dbReference>
<dbReference type="Gene3D" id="1.10.357.10">
    <property type="entry name" value="Tetracycline Repressor, domain 2"/>
    <property type="match status" value="1"/>
</dbReference>
<dbReference type="RefSeq" id="WP_043390728.1">
    <property type="nucleotide sequence ID" value="NZ_BAAARC010000011.1"/>
</dbReference>
<organism evidence="4 5">
    <name type="scientific">Mycolicibacterium llatzerense</name>
    <dbReference type="NCBI Taxonomy" id="280871"/>
    <lineage>
        <taxon>Bacteria</taxon>
        <taxon>Bacillati</taxon>
        <taxon>Actinomycetota</taxon>
        <taxon>Actinomycetes</taxon>
        <taxon>Mycobacteriales</taxon>
        <taxon>Mycobacteriaceae</taxon>
        <taxon>Mycolicibacterium</taxon>
    </lineage>
</organism>
<evidence type="ECO:0000259" key="3">
    <source>
        <dbReference type="PROSITE" id="PS50977"/>
    </source>
</evidence>
<dbReference type="GO" id="GO:0000976">
    <property type="term" value="F:transcription cis-regulatory region binding"/>
    <property type="evidence" value="ECO:0007669"/>
    <property type="project" value="TreeGrafter"/>
</dbReference>
<comment type="caution">
    <text evidence="4">The sequence shown here is derived from an EMBL/GenBank/DDBJ whole genome shotgun (WGS) entry which is preliminary data.</text>
</comment>
<name>A0A0D1LDG4_9MYCO</name>